<keyword evidence="3 5" id="KW-1133">Transmembrane helix</keyword>
<feature type="transmembrane region" description="Helical" evidence="5">
    <location>
        <begin position="330"/>
        <end position="346"/>
    </location>
</feature>
<dbReference type="Pfam" id="PF03151">
    <property type="entry name" value="TPT"/>
    <property type="match status" value="1"/>
</dbReference>
<sequence>MSSDVANRAKVAVDVEAADTTAPLTPTRRAVQCATSLGVGGELPAATAEAASKAVAAATVSCVMYVGCSTIMVLTNKWLASTLGVRAHVSLLLMQNAVATLAVSLCKATGIVSYADFDARIALQWLPVNLCFVVMLLTSFVAMRYLSVPMITIFKQLANLVTVSGEFYLFGKPVSRMVILSFATMIFGAILAAANDLAFSAVGYSWQAANCFSTSSYVLYLKHATRSVQLSKFGMVFYNNLLSLPMLALVAVSNGEPSALLDAHSRGLLDLSFFALNALAGCIGFLLNLASVWCVSATSATTYAVVGALNKIPVTILGFLIFRLPISKEMAIYVSLSLVGGFLYSYDKVVQTTRAK</sequence>
<feature type="transmembrane region" description="Helical" evidence="5">
    <location>
        <begin position="87"/>
        <end position="105"/>
    </location>
</feature>
<evidence type="ECO:0000256" key="4">
    <source>
        <dbReference type="ARBA" id="ARBA00023136"/>
    </source>
</evidence>
<dbReference type="PANTHER" id="PTHR11132">
    <property type="entry name" value="SOLUTE CARRIER FAMILY 35"/>
    <property type="match status" value="1"/>
</dbReference>
<accession>A0AAD7U9Q8</accession>
<feature type="transmembrane region" description="Helical" evidence="5">
    <location>
        <begin position="273"/>
        <end position="295"/>
    </location>
</feature>
<dbReference type="EMBL" id="JAQMWT010000546">
    <property type="protein sequence ID" value="KAJ8599749.1"/>
    <property type="molecule type" value="Genomic_DNA"/>
</dbReference>
<keyword evidence="2 5" id="KW-0812">Transmembrane</keyword>
<evidence type="ECO:0000256" key="3">
    <source>
        <dbReference type="ARBA" id="ARBA00022989"/>
    </source>
</evidence>
<evidence type="ECO:0000256" key="2">
    <source>
        <dbReference type="ARBA" id="ARBA00022692"/>
    </source>
</evidence>
<feature type="transmembrane region" description="Helical" evidence="5">
    <location>
        <begin position="302"/>
        <end position="324"/>
    </location>
</feature>
<keyword evidence="8" id="KW-1185">Reference proteome</keyword>
<evidence type="ECO:0000259" key="6">
    <source>
        <dbReference type="Pfam" id="PF03151"/>
    </source>
</evidence>
<dbReference type="InterPro" id="IPR050186">
    <property type="entry name" value="TPT_transporter"/>
</dbReference>
<feature type="transmembrane region" description="Helical" evidence="5">
    <location>
        <begin position="177"/>
        <end position="195"/>
    </location>
</feature>
<gene>
    <name evidence="7" type="ORF">CTAYLR_003433</name>
</gene>
<protein>
    <recommendedName>
        <fullName evidence="6">Sugar phosphate transporter domain-containing protein</fullName>
    </recommendedName>
</protein>
<organism evidence="7 8">
    <name type="scientific">Chrysophaeum taylorii</name>
    <dbReference type="NCBI Taxonomy" id="2483200"/>
    <lineage>
        <taxon>Eukaryota</taxon>
        <taxon>Sar</taxon>
        <taxon>Stramenopiles</taxon>
        <taxon>Ochrophyta</taxon>
        <taxon>Pelagophyceae</taxon>
        <taxon>Pelagomonadales</taxon>
        <taxon>Pelagomonadaceae</taxon>
        <taxon>Chrysophaeum</taxon>
    </lineage>
</organism>
<proteinExistence type="predicted"/>
<dbReference type="GO" id="GO:0016020">
    <property type="term" value="C:membrane"/>
    <property type="evidence" value="ECO:0007669"/>
    <property type="project" value="UniProtKB-SubCell"/>
</dbReference>
<comment type="caution">
    <text evidence="7">The sequence shown here is derived from an EMBL/GenBank/DDBJ whole genome shotgun (WGS) entry which is preliminary data.</text>
</comment>
<dbReference type="AlphaFoldDB" id="A0AAD7U9Q8"/>
<evidence type="ECO:0000313" key="7">
    <source>
        <dbReference type="EMBL" id="KAJ8599749.1"/>
    </source>
</evidence>
<dbReference type="InterPro" id="IPR004853">
    <property type="entry name" value="Sugar_P_trans_dom"/>
</dbReference>
<evidence type="ECO:0000313" key="8">
    <source>
        <dbReference type="Proteomes" id="UP001230188"/>
    </source>
</evidence>
<evidence type="ECO:0000256" key="5">
    <source>
        <dbReference type="SAM" id="Phobius"/>
    </source>
</evidence>
<name>A0AAD7U9Q8_9STRA</name>
<feature type="transmembrane region" description="Helical" evidence="5">
    <location>
        <begin position="233"/>
        <end position="253"/>
    </location>
</feature>
<feature type="transmembrane region" description="Helical" evidence="5">
    <location>
        <begin position="125"/>
        <end position="146"/>
    </location>
</feature>
<dbReference type="Proteomes" id="UP001230188">
    <property type="component" value="Unassembled WGS sequence"/>
</dbReference>
<reference evidence="7" key="1">
    <citation type="submission" date="2023-01" db="EMBL/GenBank/DDBJ databases">
        <title>Metagenome sequencing of chrysophaentin producing Chrysophaeum taylorii.</title>
        <authorList>
            <person name="Davison J."/>
            <person name="Bewley C."/>
        </authorList>
    </citation>
    <scope>NUCLEOTIDE SEQUENCE</scope>
    <source>
        <strain evidence="7">NIES-1699</strain>
    </source>
</reference>
<comment type="subcellular location">
    <subcellularLocation>
        <location evidence="1">Membrane</location>
        <topology evidence="1">Multi-pass membrane protein</topology>
    </subcellularLocation>
</comment>
<feature type="transmembrane region" description="Helical" evidence="5">
    <location>
        <begin position="54"/>
        <end position="75"/>
    </location>
</feature>
<keyword evidence="4 5" id="KW-0472">Membrane</keyword>
<feature type="domain" description="Sugar phosphate transporter" evidence="6">
    <location>
        <begin position="61"/>
        <end position="345"/>
    </location>
</feature>
<evidence type="ECO:0000256" key="1">
    <source>
        <dbReference type="ARBA" id="ARBA00004141"/>
    </source>
</evidence>